<dbReference type="EMBL" id="JAFHKJ010000048">
    <property type="protein sequence ID" value="MBN2976590.1"/>
    <property type="molecule type" value="Genomic_DNA"/>
</dbReference>
<comment type="caution">
    <text evidence="1">The sequence shown here is derived from an EMBL/GenBank/DDBJ whole genome shotgun (WGS) entry which is preliminary data.</text>
</comment>
<dbReference type="InterPro" id="IPR011664">
    <property type="entry name" value="Abi_system_AbiD/AbiF-like"/>
</dbReference>
<gene>
    <name evidence="1" type="ORF">JWR99_11710</name>
</gene>
<organism evidence="1 2">
    <name type="scientific">Pseudomonas lactucae</name>
    <dbReference type="NCBI Taxonomy" id="2813360"/>
    <lineage>
        <taxon>Bacteria</taxon>
        <taxon>Pseudomonadati</taxon>
        <taxon>Pseudomonadota</taxon>
        <taxon>Gammaproteobacteria</taxon>
        <taxon>Pseudomonadales</taxon>
        <taxon>Pseudomonadaceae</taxon>
        <taxon>Pseudomonas</taxon>
    </lineage>
</organism>
<sequence>MRIFSKPAIDVPAQLELLKRRGLSIQNEARAEHFLQAVSFFRLSPYMRPFQRQEDIDHRFRAGSQFRQLTRLYNFDRRLRLLTMDAIERVEVASRAAISNHMGPTHGSHWYMNPLMFHPAYDHQRLITALSLKQSTATRDYQRECERIERSQAGNTRKDQLKRQRQKESYARHYPMTYIHPSLMPGWAMLEELTLGDLSHLYKGLAKDSDKKAIARRLKLPAPLMQSWLHTLTIIRNICAHHSRLWNRELGIRPELPKKANFLWPDHLFQPGPHTRIFAALCILNHLMHQVSPHTRWDRCLYQLIDDFPDVSLKAMGFPQDWYQDPFWYASRD</sequence>
<dbReference type="Proteomes" id="UP001154860">
    <property type="component" value="Unassembled WGS sequence"/>
</dbReference>
<reference evidence="1 2" key="2">
    <citation type="journal article" date="2023" name="Plant Pathol.">
        <title>Dismantling and reorganizing Pseudomonas marginalis sensu#lato.</title>
        <authorList>
            <person name="Sawada H."/>
            <person name="Fujikawa T."/>
            <person name="Satou M."/>
        </authorList>
    </citation>
    <scope>NUCLEOTIDE SEQUENCE [LARGE SCALE GENOMIC DNA]</scope>
    <source>
        <strain evidence="1 2">MAFF 301381</strain>
    </source>
</reference>
<reference evidence="1 2" key="1">
    <citation type="journal article" date="2021" name="Int. J. Syst. Evol. Microbiol.">
        <title>Pseudomonas lactucae sp. nov., a pathogen causing bacterial rot of lettuce in Japan.</title>
        <authorList>
            <person name="Sawada H."/>
            <person name="Fujikawa T."/>
            <person name="Satou M."/>
        </authorList>
    </citation>
    <scope>NUCLEOTIDE SEQUENCE [LARGE SCALE GENOMIC DNA]</scope>
    <source>
        <strain evidence="1 2">MAFF 301381</strain>
    </source>
</reference>
<name>A0A9X0YBY8_9PSED</name>
<proteinExistence type="predicted"/>
<keyword evidence="2" id="KW-1185">Reference proteome</keyword>
<evidence type="ECO:0000313" key="2">
    <source>
        <dbReference type="Proteomes" id="UP001154860"/>
    </source>
</evidence>
<evidence type="ECO:0000313" key="1">
    <source>
        <dbReference type="EMBL" id="MBN2976590.1"/>
    </source>
</evidence>
<accession>A0A9X0YBY8</accession>
<protein>
    <submittedName>
        <fullName evidence="1">Abi family protein</fullName>
    </submittedName>
</protein>
<dbReference type="Pfam" id="PF07751">
    <property type="entry name" value="Abi_2"/>
    <property type="match status" value="1"/>
</dbReference>
<dbReference type="AlphaFoldDB" id="A0A9X0YBY8"/>